<accession>A0A7W4YMR5</accession>
<evidence type="ECO:0000259" key="1">
    <source>
        <dbReference type="Pfam" id="PF06094"/>
    </source>
</evidence>
<comment type="caution">
    <text evidence="2">The sequence shown here is derived from an EMBL/GenBank/DDBJ whole genome shotgun (WGS) entry which is preliminary data.</text>
</comment>
<organism evidence="2 3">
    <name type="scientific">Microbacterium endophyticum</name>
    <dbReference type="NCBI Taxonomy" id="1526412"/>
    <lineage>
        <taxon>Bacteria</taxon>
        <taxon>Bacillati</taxon>
        <taxon>Actinomycetota</taxon>
        <taxon>Actinomycetes</taxon>
        <taxon>Micrococcales</taxon>
        <taxon>Microbacteriaceae</taxon>
        <taxon>Microbacterium</taxon>
    </lineage>
</organism>
<dbReference type="Proteomes" id="UP000529310">
    <property type="component" value="Unassembled WGS sequence"/>
</dbReference>
<protein>
    <recommendedName>
        <fullName evidence="1">Gamma-glutamylcyclotransferase AIG2-like domain-containing protein</fullName>
    </recommendedName>
</protein>
<dbReference type="InterPro" id="IPR013024">
    <property type="entry name" value="GGCT-like"/>
</dbReference>
<sequence>MATSYPAQLLFSYGTMRSTAVQLDTLGHVVTWEVDVLTGYTVDYLEIDDPRDDAPGINTHARMRSTGSSLDKVVGFVCEVSEAELDALDNYEAARGRRSEVTLDSGRVAWAYLPVSS</sequence>
<feature type="domain" description="Gamma-glutamylcyclotransferase AIG2-like" evidence="1">
    <location>
        <begin position="10"/>
        <end position="113"/>
    </location>
</feature>
<dbReference type="RefSeq" id="WP_241246199.1">
    <property type="nucleotide sequence ID" value="NZ_CP049255.1"/>
</dbReference>
<dbReference type="Pfam" id="PF06094">
    <property type="entry name" value="GGACT"/>
    <property type="match status" value="1"/>
</dbReference>
<dbReference type="InterPro" id="IPR036568">
    <property type="entry name" value="GGCT-like_sf"/>
</dbReference>
<keyword evidence="3" id="KW-1185">Reference proteome</keyword>
<gene>
    <name evidence="2" type="ORF">FHX49_000477</name>
</gene>
<dbReference type="InterPro" id="IPR009288">
    <property type="entry name" value="AIG2-like_dom"/>
</dbReference>
<dbReference type="CDD" id="cd06661">
    <property type="entry name" value="GGCT_like"/>
    <property type="match status" value="1"/>
</dbReference>
<dbReference type="AlphaFoldDB" id="A0A7W4YMR5"/>
<proteinExistence type="predicted"/>
<reference evidence="2 3" key="1">
    <citation type="submission" date="2020-08" db="EMBL/GenBank/DDBJ databases">
        <title>Sequencing the genomes of 1000 actinobacteria strains.</title>
        <authorList>
            <person name="Klenk H.-P."/>
        </authorList>
    </citation>
    <scope>NUCLEOTIDE SEQUENCE [LARGE SCALE GENOMIC DNA]</scope>
    <source>
        <strain evidence="2 3">DSM 27099</strain>
    </source>
</reference>
<dbReference type="Gene3D" id="3.10.490.10">
    <property type="entry name" value="Gamma-glutamyl cyclotransferase-like"/>
    <property type="match status" value="1"/>
</dbReference>
<name>A0A7W4YMR5_9MICO</name>
<evidence type="ECO:0000313" key="2">
    <source>
        <dbReference type="EMBL" id="MBB2974936.1"/>
    </source>
</evidence>
<dbReference type="EMBL" id="JACHWQ010000001">
    <property type="protein sequence ID" value="MBB2974936.1"/>
    <property type="molecule type" value="Genomic_DNA"/>
</dbReference>
<evidence type="ECO:0000313" key="3">
    <source>
        <dbReference type="Proteomes" id="UP000529310"/>
    </source>
</evidence>
<dbReference type="SUPFAM" id="SSF110857">
    <property type="entry name" value="Gamma-glutamyl cyclotransferase-like"/>
    <property type="match status" value="1"/>
</dbReference>